<name>A0A9W7ST97_9PEZI</name>
<organism evidence="3 4">
    <name type="scientific">Teratosphaeria destructans</name>
    <dbReference type="NCBI Taxonomy" id="418781"/>
    <lineage>
        <taxon>Eukaryota</taxon>
        <taxon>Fungi</taxon>
        <taxon>Dikarya</taxon>
        <taxon>Ascomycota</taxon>
        <taxon>Pezizomycotina</taxon>
        <taxon>Dothideomycetes</taxon>
        <taxon>Dothideomycetidae</taxon>
        <taxon>Mycosphaerellales</taxon>
        <taxon>Teratosphaeriaceae</taxon>
        <taxon>Teratosphaeria</taxon>
    </lineage>
</organism>
<gene>
    <name evidence="3" type="ORF">Tdes44962_MAKER09412</name>
</gene>
<accession>A0A9W7ST97</accession>
<keyword evidence="4" id="KW-1185">Reference proteome</keyword>
<dbReference type="AlphaFoldDB" id="A0A9W7ST97"/>
<dbReference type="PANTHER" id="PTHR24148">
    <property type="entry name" value="ANKYRIN REPEAT DOMAIN-CONTAINING PROTEIN 39 HOMOLOG-RELATED"/>
    <property type="match status" value="1"/>
</dbReference>
<reference evidence="3 4" key="1">
    <citation type="journal article" date="2018" name="IMA Fungus">
        <title>IMA Genome-F 10: Nine draft genome sequences of Claviceps purpurea s.lat., including C. arundinis, C. humidiphila, and C. cf. spartinae, pseudomolecules for the pitch canker pathogen Fusarium circinatum, draft genome of Davidsoniella eucalypti, Grosmannia galeiformis, Quambalaria eucalypti, and Teratosphaeria destructans.</title>
        <authorList>
            <person name="Wingfield B.D."/>
            <person name="Liu M."/>
            <person name="Nguyen H.D."/>
            <person name="Lane F.A."/>
            <person name="Morgan S.W."/>
            <person name="De Vos L."/>
            <person name="Wilken P.M."/>
            <person name="Duong T.A."/>
            <person name="Aylward J."/>
            <person name="Coetzee M.P."/>
            <person name="Dadej K."/>
            <person name="De Beer Z.W."/>
            <person name="Findlay W."/>
            <person name="Havenga M."/>
            <person name="Kolarik M."/>
            <person name="Menzies J.G."/>
            <person name="Naidoo K."/>
            <person name="Pochopski O."/>
            <person name="Shoukouhi P."/>
            <person name="Santana Q.C."/>
            <person name="Seifert K.A."/>
            <person name="Soal N."/>
            <person name="Steenkamp E.T."/>
            <person name="Tatham C.T."/>
            <person name="van der Nest M.A."/>
            <person name="Wingfield M.J."/>
        </authorList>
    </citation>
    <scope>NUCLEOTIDE SEQUENCE [LARGE SCALE GENOMIC DNA]</scope>
    <source>
        <strain evidence="3">CMW44962</strain>
    </source>
</reference>
<evidence type="ECO:0000259" key="2">
    <source>
        <dbReference type="Pfam" id="PF06985"/>
    </source>
</evidence>
<proteinExistence type="predicted"/>
<evidence type="ECO:0000313" key="3">
    <source>
        <dbReference type="EMBL" id="KAH9828245.1"/>
    </source>
</evidence>
<comment type="caution">
    <text evidence="3">The sequence shown here is derived from an EMBL/GenBank/DDBJ whole genome shotgun (WGS) entry which is preliminary data.</text>
</comment>
<feature type="region of interest" description="Disordered" evidence="1">
    <location>
        <begin position="1"/>
        <end position="20"/>
    </location>
</feature>
<feature type="domain" description="Heterokaryon incompatibility" evidence="2">
    <location>
        <begin position="121"/>
        <end position="261"/>
    </location>
</feature>
<dbReference type="Proteomes" id="UP001138500">
    <property type="component" value="Unassembled WGS sequence"/>
</dbReference>
<dbReference type="OrthoDB" id="3553147at2759"/>
<dbReference type="Pfam" id="PF06985">
    <property type="entry name" value="HET"/>
    <property type="match status" value="1"/>
</dbReference>
<protein>
    <submittedName>
        <fullName evidence="3">Heterokaryon incompatibility protein (HET)</fullName>
    </submittedName>
</protein>
<evidence type="ECO:0000256" key="1">
    <source>
        <dbReference type="SAM" id="MobiDB-lite"/>
    </source>
</evidence>
<dbReference type="PANTHER" id="PTHR24148:SF64">
    <property type="entry name" value="HETEROKARYON INCOMPATIBILITY DOMAIN-CONTAINING PROTEIN"/>
    <property type="match status" value="1"/>
</dbReference>
<sequence length="613" mass="69217">MPVGSSPRLRDSLDYEDPDLIDPRLTPGFGSVSIGSEEFDAHEPHDYDYDYKPLAGGVDPSTTRKTKRKQSSKLDHVVSFQYRTVANRDTFRLAILAPGTGSAVLEVRLVWESTKHPEREYACLSYCWGETIVRDVAILCDGSRLNITRNLEVALKSLRDPRSERRIWIDQICINQEDISERGHQVSIMKHIFRRAKEVVAFLGAEDDRSRKLFDYARKMKRGDDSPKSVLNRIMSPRQLQDAMQKLLQRPWFTRVWVIPEVAMANFTVVQCGRSIISWDNLVRLIRDIHLPEATGFDKQSSLLGNAKQRIAIITQMSASHRARLHHTDVQQLLILAKASKATDVRDMVYSFFGMTLLRLAPNYEMPVEALYAEIAHHYVNSIRWEDYYSRWHGLSDQQRTQQLMGILYSAGVLHQHYKLPSWVPDWTHGWHLAPIWCKTSSNIVIGTARDEWSTGIRCDHRAGGERLSTFETGDGPADAQRLHVSALLFDEVSMISEVTPASTPSLREVSPVSPDGDTETIDSPTLRYGRSVFETRKGMLGLATPGIQAGDILAILLGGDVPVVLRRISATDEKDETYKLLCECFVQAPGNAVMSGELVQAEMSTVRDVVLI</sequence>
<dbReference type="InterPro" id="IPR052895">
    <property type="entry name" value="HetReg/Transcr_Mod"/>
</dbReference>
<dbReference type="InterPro" id="IPR010730">
    <property type="entry name" value="HET"/>
</dbReference>
<dbReference type="EMBL" id="RIBY02001701">
    <property type="protein sequence ID" value="KAH9828245.1"/>
    <property type="molecule type" value="Genomic_DNA"/>
</dbReference>
<evidence type="ECO:0000313" key="4">
    <source>
        <dbReference type="Proteomes" id="UP001138500"/>
    </source>
</evidence>
<reference evidence="3 4" key="2">
    <citation type="journal article" date="2021" name="Curr. Genet.">
        <title>Genetic response to nitrogen starvation in the aggressive Eucalyptus foliar pathogen Teratosphaeria destructans.</title>
        <authorList>
            <person name="Havenga M."/>
            <person name="Wingfield B.D."/>
            <person name="Wingfield M.J."/>
            <person name="Dreyer L.L."/>
            <person name="Roets F."/>
            <person name="Aylward J."/>
        </authorList>
    </citation>
    <scope>NUCLEOTIDE SEQUENCE [LARGE SCALE GENOMIC DNA]</scope>
    <source>
        <strain evidence="3">CMW44962</strain>
    </source>
</reference>